<dbReference type="STRING" id="764291.STRUR_2118"/>
<gene>
    <name evidence="1" type="ORF">STRUR_2118</name>
</gene>
<proteinExistence type="predicted"/>
<dbReference type="EMBL" id="AEUZ02000001">
    <property type="protein sequence ID" value="EHJ57001.1"/>
    <property type="molecule type" value="Genomic_DNA"/>
</dbReference>
<dbReference type="Proteomes" id="UP000005388">
    <property type="component" value="Unassembled WGS sequence"/>
</dbReference>
<name>G5KEQ9_9STRE</name>
<evidence type="ECO:0008006" key="3">
    <source>
        <dbReference type="Google" id="ProtNLM"/>
    </source>
</evidence>
<organism evidence="1 2">
    <name type="scientific">Streptococcus urinalis 2285-97</name>
    <dbReference type="NCBI Taxonomy" id="764291"/>
    <lineage>
        <taxon>Bacteria</taxon>
        <taxon>Bacillati</taxon>
        <taxon>Bacillota</taxon>
        <taxon>Bacilli</taxon>
        <taxon>Lactobacillales</taxon>
        <taxon>Streptococcaceae</taxon>
        <taxon>Streptococcus</taxon>
    </lineage>
</organism>
<dbReference type="AlphaFoldDB" id="G5KEQ9"/>
<keyword evidence="2" id="KW-1185">Reference proteome</keyword>
<protein>
    <recommendedName>
        <fullName evidence="3">Phage protein</fullName>
    </recommendedName>
</protein>
<sequence>MKQTNEFIVLRENQRGYFLSKFGNKEGVLSIDGTYVNELNCALFIPYENYLNNKKRIKNLAKLLDCEIIKVNAEYTLTHPNGSEVEVIKEVSVIDRIHDVLSSINRQ</sequence>
<evidence type="ECO:0000313" key="1">
    <source>
        <dbReference type="EMBL" id="EHJ57001.1"/>
    </source>
</evidence>
<accession>G5KEQ9</accession>
<dbReference type="RefSeq" id="WP_006739734.1">
    <property type="nucleotide sequence ID" value="NZ_AEUZ02000001.1"/>
</dbReference>
<evidence type="ECO:0000313" key="2">
    <source>
        <dbReference type="Proteomes" id="UP000005388"/>
    </source>
</evidence>
<comment type="caution">
    <text evidence="1">The sequence shown here is derived from an EMBL/GenBank/DDBJ whole genome shotgun (WGS) entry which is preliminary data.</text>
</comment>
<reference evidence="1 2" key="1">
    <citation type="journal article" date="2014" name="Int. J. Syst. Evol. Microbiol.">
        <title>Phylogenomics and the dynamic genome evolution of the genus Streptococcus.</title>
        <authorList>
            <consortium name="The Broad Institute Genome Sequencing Platform"/>
            <person name="Richards V.P."/>
            <person name="Palmer S.R."/>
            <person name="Pavinski Bitar P.D."/>
            <person name="Qin X."/>
            <person name="Weinstock G.M."/>
            <person name="Highlander S.K."/>
            <person name="Town C.D."/>
            <person name="Burne R.A."/>
            <person name="Stanhope M.J."/>
        </authorList>
    </citation>
    <scope>NUCLEOTIDE SEQUENCE [LARGE SCALE GENOMIC DNA]</scope>
    <source>
        <strain evidence="1 2">2285-97</strain>
    </source>
</reference>